<organism evidence="2 3">
    <name type="scientific">Velamenicoccus archaeovorus</name>
    <dbReference type="NCBI Taxonomy" id="1930593"/>
    <lineage>
        <taxon>Bacteria</taxon>
        <taxon>Pseudomonadati</taxon>
        <taxon>Candidatus Omnitrophota</taxon>
        <taxon>Candidatus Velamenicoccus</taxon>
    </lineage>
</organism>
<evidence type="ECO:0000313" key="3">
    <source>
        <dbReference type="Proteomes" id="UP000287243"/>
    </source>
</evidence>
<dbReference type="KEGG" id="vai:BU251_03525"/>
<name>A0A410P476_VELA1</name>
<reference evidence="2 3" key="1">
    <citation type="submission" date="2017-01" db="EMBL/GenBank/DDBJ databases">
        <title>First insights into the biology of 'candidatus Vampirococcus archaeovorus'.</title>
        <authorList>
            <person name="Kizina J."/>
            <person name="Jordan S."/>
            <person name="Stueber K."/>
            <person name="Reinhardt R."/>
            <person name="Harder J."/>
        </authorList>
    </citation>
    <scope>NUCLEOTIDE SEQUENCE [LARGE SCALE GENOMIC DNA]</scope>
    <source>
        <strain evidence="2 3">LiM</strain>
    </source>
</reference>
<accession>A0A410P476</accession>
<feature type="region of interest" description="Disordered" evidence="1">
    <location>
        <begin position="58"/>
        <end position="79"/>
    </location>
</feature>
<dbReference type="AlphaFoldDB" id="A0A410P476"/>
<keyword evidence="3" id="KW-1185">Reference proteome</keyword>
<protein>
    <submittedName>
        <fullName evidence="2">Uncharacterized protein</fullName>
    </submittedName>
</protein>
<evidence type="ECO:0000313" key="2">
    <source>
        <dbReference type="EMBL" id="QAT16868.1"/>
    </source>
</evidence>
<sequence length="79" mass="8784">MGRPPFRVGEMFSATKVEYKGLYGRGQLVFLDGFAVRKSKFAVFQGGARFLPWRPAHRKISEKSPGKARAGGRSVGLRK</sequence>
<proteinExistence type="predicted"/>
<dbReference type="EMBL" id="CP019384">
    <property type="protein sequence ID" value="QAT16868.1"/>
    <property type="molecule type" value="Genomic_DNA"/>
</dbReference>
<evidence type="ECO:0000256" key="1">
    <source>
        <dbReference type="SAM" id="MobiDB-lite"/>
    </source>
</evidence>
<gene>
    <name evidence="2" type="ORF">BU251_03525</name>
</gene>
<dbReference type="Proteomes" id="UP000287243">
    <property type="component" value="Chromosome"/>
</dbReference>